<dbReference type="Gene3D" id="1.25.40.470">
    <property type="match status" value="3"/>
</dbReference>
<dbReference type="InterPro" id="IPR015943">
    <property type="entry name" value="WD40/YVTN_repeat-like_dom_sf"/>
</dbReference>
<gene>
    <name evidence="12" type="primary">LOC106815277</name>
</gene>
<dbReference type="InterPro" id="IPR036322">
    <property type="entry name" value="WD40_repeat_dom_sf"/>
</dbReference>
<keyword evidence="4" id="KW-0677">Repeat</keyword>
<dbReference type="GeneID" id="106815277"/>
<dbReference type="InterPro" id="IPR056157">
    <property type="entry name" value="TPR_IFT80_172_dom"/>
</dbReference>
<evidence type="ECO:0000256" key="1">
    <source>
        <dbReference type="ARBA" id="ARBA00004138"/>
    </source>
</evidence>
<dbReference type="SMART" id="SM00320">
    <property type="entry name" value="WD40"/>
    <property type="match status" value="7"/>
</dbReference>
<sequence>MQLKHIKTLLEPQEGAFKICALAWAPNNQKLAACTADRVVLLYDEHGEKKDKFSLKPADSKYGKKSYTVKGLAFSSDSTKLAVGQTDNIVFVYKLGTDWSEKKVICNKFVQQSAVTCLIWPLDQPIVFGLADGKVRIANVKTNKSSTLYGTDSYVVSLATNLSNKGILSGHADGTIVRYFFDDEGSGESQGKITVHPSPPYALAWTANSIIAAGCDKRVLAYGKEGRMYQQFDFSRDVNEHEFTVAATSPSGQSVVIGSYDRLRVFNWSPRKGAWDESKAKEIQNLYTITQLAWKRDGSRLVAGTICGGVELFDCSLRRSIYKNKFEITYVGLSQVIVKNLSTGTRVILKSHYGYEIDEVKILGKDRYLVGHTNETLLLGDLQQNKLSEVAWQNTGGNEKFYFENENVCMIFNAGELSLVEYGNNEILGSVRTEFMNPHLISVRINERKVKGHDENKKMAYLVDLKTINVQDLVYGTTIAQVNHDSKIGWLELNETGRQLLFRDKKVRLHLYNIETQTRTTLLNYCNYVQWVPGSDVVVSQNRSNLCVWYNIDAPERVTMFPLKGDIIDLERASGKTEVIVNEGVTTVSYTLDEGLIEFGTAIDDGDFARAAAFLETLELSPETEAMWKTLARLSLEARQLYIAERCYAALGDVAKARYLRETNKYAEWASVQFGGDGSDYYKVRARLAVLDKHLKLAEAIYLEQNSVDEAVEMYQELHMWDRAIDVAEAKAHPELDELRRRYEQWLMSTNQEEKAGEVKEQEGDPMGAVALYLKAGLPARAARLATSRRELIESQDVINRIASALIKAEMYEQAGDLFEKIGDFDKALDCYRRGEGFRKAVELARSHYPSDVVKLEEQWGDYLVSQKQLDAAINHYIEAGASIKAIEAAISSRQWSKAVQIVELQDPDLASKYYYKIAQHYASVQQYELAEKFYVEAGMTTEAIEMYNSAGLWEQAHRLAAKAMRPDEVAVMYIKQAQTLEDRGRYREAELLYVNVDEPDLAITMYKKLQQYEHMLRLVKQFHPDLLHDTHIHLAKEMETQKQFRQAEHNYLEGKDWKSAVNMYRANDLWEDAYRVAKAQGGANAAKQVAYLWAKMLGGDSAVKLLNKFGILEPAIDYATENGSFDFAFDLARISAKEKVPEIHLKYAMFLEDEGKFQEAEAQFTKANKPKEAVLMYVHNQDWASAQRIAEQHDPDSVADILVAQARVAFEEKDYARAESFLLRAQRPEVAVNFYRVYLGADLIKDAIDACMEGGEWNKAKKIAKELDPRFEAYVDDRYREKLQNEGKAEQLAGVDIIAALDMYVDRGQWDKAIDTAQQQNPKILHKYVALYATQLIKENNVEKAMDLYVKHGCPANAQNYNIYKRIVFDMLAMPGMDEPSSYRTWADLRDLLFDLSENIKKSPDANSKQHEEFENMLLIAHYYANRSACLGQESLKPMTSKLSASILRHTDVVPADKAFYEAGKHAKIAGMENMAFVFLNRYLDLVEAIEDGSLDMMDNSDFQDTDIPFEIPLPEKPYLPETQHEETKEWVLAVSMDQKIEQVLPQDERNTYEASLVAASTGIHALPCVITGYPVLRNKLEFKQSGRAANKDDWNKFLMATKMSHSPDCQDVLRFIGQWCGSTPNPSYSFQ</sequence>
<dbReference type="Pfam" id="PF24762">
    <property type="entry name" value="TPR_IF140-IFT172"/>
    <property type="match status" value="1"/>
</dbReference>
<comment type="subcellular location">
    <subcellularLocation>
        <location evidence="1">Cell projection</location>
        <location evidence="1">Cilium</location>
    </subcellularLocation>
</comment>
<dbReference type="PANTHER" id="PTHR15722">
    <property type="entry name" value="IFT140/172-RELATED"/>
    <property type="match status" value="1"/>
</dbReference>
<feature type="domain" description="IF140/IFT172/WDR19 TPR" evidence="10">
    <location>
        <begin position="1033"/>
        <end position="1180"/>
    </location>
</feature>
<dbReference type="InterPro" id="IPR056168">
    <property type="entry name" value="TPR_IF140/IFT172/WDR19"/>
</dbReference>
<dbReference type="Pfam" id="PF00400">
    <property type="entry name" value="WD40"/>
    <property type="match status" value="1"/>
</dbReference>
<organism evidence="11 12">
    <name type="scientific">Priapulus caudatus</name>
    <name type="common">Priapulid worm</name>
    <dbReference type="NCBI Taxonomy" id="37621"/>
    <lineage>
        <taxon>Eukaryota</taxon>
        <taxon>Metazoa</taxon>
        <taxon>Ecdysozoa</taxon>
        <taxon>Scalidophora</taxon>
        <taxon>Priapulida</taxon>
        <taxon>Priapulimorpha</taxon>
        <taxon>Priapulimorphida</taxon>
        <taxon>Priapulidae</taxon>
        <taxon>Priapulus</taxon>
    </lineage>
</organism>
<evidence type="ECO:0000313" key="11">
    <source>
        <dbReference type="Proteomes" id="UP000695022"/>
    </source>
</evidence>
<protein>
    <submittedName>
        <fullName evidence="12">Intraflagellar transport protein 172 homolog</fullName>
    </submittedName>
</protein>
<evidence type="ECO:0000256" key="8">
    <source>
        <dbReference type="ARBA" id="ARBA00038130"/>
    </source>
</evidence>
<dbReference type="SUPFAM" id="SSF69322">
    <property type="entry name" value="Tricorn protease domain 2"/>
    <property type="match status" value="1"/>
</dbReference>
<accession>A0ABM1ESN9</accession>
<keyword evidence="5" id="KW-0802">TPR repeat</keyword>
<keyword evidence="2" id="KW-0217">Developmental protein</keyword>
<dbReference type="RefSeq" id="XP_014675210.1">
    <property type="nucleotide sequence ID" value="XM_014819724.1"/>
</dbReference>
<dbReference type="Pfam" id="PF23387">
    <property type="entry name" value="TPR_IFT80_172"/>
    <property type="match status" value="1"/>
</dbReference>
<proteinExistence type="inferred from homology"/>
<dbReference type="InterPro" id="IPR001680">
    <property type="entry name" value="WD40_rpt"/>
</dbReference>
<evidence type="ECO:0000256" key="6">
    <source>
        <dbReference type="ARBA" id="ARBA00023069"/>
    </source>
</evidence>
<evidence type="ECO:0000256" key="5">
    <source>
        <dbReference type="ARBA" id="ARBA00022803"/>
    </source>
</evidence>
<reference evidence="12" key="1">
    <citation type="submission" date="2025-08" db="UniProtKB">
        <authorList>
            <consortium name="RefSeq"/>
        </authorList>
    </citation>
    <scope>IDENTIFICATION</scope>
</reference>
<dbReference type="Proteomes" id="UP000695022">
    <property type="component" value="Unplaced"/>
</dbReference>
<dbReference type="PANTHER" id="PTHR15722:SF2">
    <property type="entry name" value="INTRAFLAGELLAR TRANSPORT PROTEIN 172 HOMOLOG"/>
    <property type="match status" value="1"/>
</dbReference>
<feature type="domain" description="IFT80/172/WDR35 TPR" evidence="9">
    <location>
        <begin position="627"/>
        <end position="758"/>
    </location>
</feature>
<comment type="similarity">
    <text evidence="8">Belongs to the IFT172 family.</text>
</comment>
<evidence type="ECO:0000256" key="3">
    <source>
        <dbReference type="ARBA" id="ARBA00022574"/>
    </source>
</evidence>
<evidence type="ECO:0000256" key="2">
    <source>
        <dbReference type="ARBA" id="ARBA00022473"/>
    </source>
</evidence>
<dbReference type="Gene3D" id="1.25.40.10">
    <property type="entry name" value="Tetratricopeptide repeat domain"/>
    <property type="match status" value="1"/>
</dbReference>
<keyword evidence="11" id="KW-1185">Reference proteome</keyword>
<keyword evidence="3" id="KW-0853">WD repeat</keyword>
<keyword evidence="6" id="KW-0969">Cilium</keyword>
<evidence type="ECO:0000256" key="7">
    <source>
        <dbReference type="ARBA" id="ARBA00023273"/>
    </source>
</evidence>
<dbReference type="SUPFAM" id="SSF50978">
    <property type="entry name" value="WD40 repeat-like"/>
    <property type="match status" value="1"/>
</dbReference>
<evidence type="ECO:0000256" key="4">
    <source>
        <dbReference type="ARBA" id="ARBA00022737"/>
    </source>
</evidence>
<evidence type="ECO:0000259" key="9">
    <source>
        <dbReference type="Pfam" id="PF23387"/>
    </source>
</evidence>
<name>A0ABM1ESN9_PRICU</name>
<dbReference type="SUPFAM" id="SSF48452">
    <property type="entry name" value="TPR-like"/>
    <property type="match status" value="1"/>
</dbReference>
<dbReference type="InterPro" id="IPR011990">
    <property type="entry name" value="TPR-like_helical_dom_sf"/>
</dbReference>
<evidence type="ECO:0000313" key="12">
    <source>
        <dbReference type="RefSeq" id="XP_014675210.1"/>
    </source>
</evidence>
<dbReference type="Gene3D" id="2.130.10.10">
    <property type="entry name" value="YVTN repeat-like/Quinoprotein amine dehydrogenase"/>
    <property type="match status" value="2"/>
</dbReference>
<keyword evidence="7" id="KW-0966">Cell projection</keyword>
<evidence type="ECO:0000259" key="10">
    <source>
        <dbReference type="Pfam" id="PF24762"/>
    </source>
</evidence>